<dbReference type="Pfam" id="PF00574">
    <property type="entry name" value="CLP_protease"/>
    <property type="match status" value="1"/>
</dbReference>
<comment type="similarity">
    <text evidence="1">Belongs to the peptidase S14 family.</text>
</comment>
<dbReference type="InterPro" id="IPR023562">
    <property type="entry name" value="ClpP/TepA"/>
</dbReference>
<dbReference type="Gene3D" id="3.90.226.10">
    <property type="entry name" value="2-enoyl-CoA Hydratase, Chain A, domain 1"/>
    <property type="match status" value="1"/>
</dbReference>
<dbReference type="SUPFAM" id="SSF52096">
    <property type="entry name" value="ClpP/crotonase"/>
    <property type="match status" value="1"/>
</dbReference>
<organism evidence="4">
    <name type="scientific">Siphoviridae sp. ct4Ap70</name>
    <dbReference type="NCBI Taxonomy" id="2825328"/>
    <lineage>
        <taxon>Viruses</taxon>
        <taxon>Duplodnaviria</taxon>
        <taxon>Heunggongvirae</taxon>
        <taxon>Uroviricota</taxon>
        <taxon>Caudoviricetes</taxon>
    </lineage>
</organism>
<keyword evidence="2" id="KW-0963">Cytoplasm</keyword>
<dbReference type="GO" id="GO:0009368">
    <property type="term" value="C:endopeptidase Clp complex"/>
    <property type="evidence" value="ECO:0007669"/>
    <property type="project" value="TreeGrafter"/>
</dbReference>
<name>A0A8S5NXA7_9CAUD</name>
<dbReference type="InterPro" id="IPR029045">
    <property type="entry name" value="ClpP/crotonase-like_dom_sf"/>
</dbReference>
<dbReference type="GO" id="GO:0051117">
    <property type="term" value="F:ATPase binding"/>
    <property type="evidence" value="ECO:0007669"/>
    <property type="project" value="TreeGrafter"/>
</dbReference>
<protein>
    <submittedName>
        <fullName evidence="4">ATP-dependent Clp protease proteolytic subunit</fullName>
    </submittedName>
</protein>
<accession>A0A8S5NXA7</accession>
<sequence>MPMNKKKLATSYLNISIPQDVENMQLPNPELLTFYRNYEDRILWIDDEINDYSIEYAKYIMQWNKDDKDAGIKKEDRKPIKLLFFSPGGDLNVNNMLVDTIALSETKVIGINCGMAASAACFIYLSCHERYTLPNTQFLIHQGAGSFEGTYDIVVSAIMNYQREIENLGKFVLSRTTIPEDIFYENFATDWYLDANEAIEYGLCSKIITSLDEII</sequence>
<dbReference type="GO" id="GO:0004176">
    <property type="term" value="F:ATP-dependent peptidase activity"/>
    <property type="evidence" value="ECO:0007669"/>
    <property type="project" value="InterPro"/>
</dbReference>
<evidence type="ECO:0000313" key="4">
    <source>
        <dbReference type="EMBL" id="DAD99055.1"/>
    </source>
</evidence>
<evidence type="ECO:0000256" key="1">
    <source>
        <dbReference type="ARBA" id="ARBA00007039"/>
    </source>
</evidence>
<dbReference type="InterPro" id="IPR001907">
    <property type="entry name" value="ClpP"/>
</dbReference>
<dbReference type="PANTHER" id="PTHR10381">
    <property type="entry name" value="ATP-DEPENDENT CLP PROTEASE PROTEOLYTIC SUBUNIT"/>
    <property type="match status" value="1"/>
</dbReference>
<dbReference type="PRINTS" id="PR00127">
    <property type="entry name" value="CLPPROTEASEP"/>
</dbReference>
<dbReference type="GO" id="GO:0006515">
    <property type="term" value="P:protein quality control for misfolded or incompletely synthesized proteins"/>
    <property type="evidence" value="ECO:0007669"/>
    <property type="project" value="TreeGrafter"/>
</dbReference>
<evidence type="ECO:0000256" key="2">
    <source>
        <dbReference type="ARBA" id="ARBA00022490"/>
    </source>
</evidence>
<dbReference type="PANTHER" id="PTHR10381:SF70">
    <property type="entry name" value="ATP-DEPENDENT CLP PROTEASE PROTEOLYTIC SUBUNIT"/>
    <property type="match status" value="1"/>
</dbReference>
<keyword evidence="4" id="KW-0645">Protease</keyword>
<dbReference type="EMBL" id="BK015274">
    <property type="protein sequence ID" value="DAD99055.1"/>
    <property type="molecule type" value="Genomic_DNA"/>
</dbReference>
<proteinExistence type="inferred from homology"/>
<keyword evidence="3" id="KW-0378">Hydrolase</keyword>
<evidence type="ECO:0000256" key="3">
    <source>
        <dbReference type="ARBA" id="ARBA00022801"/>
    </source>
</evidence>
<dbReference type="GO" id="GO:0004252">
    <property type="term" value="F:serine-type endopeptidase activity"/>
    <property type="evidence" value="ECO:0007669"/>
    <property type="project" value="InterPro"/>
</dbReference>
<reference evidence="4" key="1">
    <citation type="journal article" date="2021" name="Proc. Natl. Acad. Sci. U.S.A.">
        <title>A Catalog of Tens of Thousands of Viruses from Human Metagenomes Reveals Hidden Associations with Chronic Diseases.</title>
        <authorList>
            <person name="Tisza M.J."/>
            <person name="Buck C.B."/>
        </authorList>
    </citation>
    <scope>NUCLEOTIDE SEQUENCE</scope>
    <source>
        <strain evidence="4">Ct4Ap70</strain>
    </source>
</reference>